<evidence type="ECO:0000313" key="1">
    <source>
        <dbReference type="EMBL" id="GFH33157.1"/>
    </source>
</evidence>
<keyword evidence="2" id="KW-1185">Reference proteome</keyword>
<dbReference type="AlphaFoldDB" id="A0A6A0AN01"/>
<dbReference type="EMBL" id="BLLF01007879">
    <property type="protein sequence ID" value="GFH33157.1"/>
    <property type="molecule type" value="Genomic_DNA"/>
</dbReference>
<protein>
    <submittedName>
        <fullName evidence="1">Uncharacterized protein</fullName>
    </submittedName>
</protein>
<name>A0A6A0AN01_HAELA</name>
<feature type="non-terminal residue" evidence="1">
    <location>
        <position position="32"/>
    </location>
</feature>
<proteinExistence type="predicted"/>
<sequence length="32" mass="3631">GCGLDRAGHACAGHKLRAWGLWVWFGRCFRRS</sequence>
<comment type="caution">
    <text evidence="1">The sequence shown here is derived from an EMBL/GenBank/DDBJ whole genome shotgun (WGS) entry which is preliminary data.</text>
</comment>
<reference evidence="1 2" key="1">
    <citation type="submission" date="2020-02" db="EMBL/GenBank/DDBJ databases">
        <title>Draft genome sequence of Haematococcus lacustris strain NIES-144.</title>
        <authorList>
            <person name="Morimoto D."/>
            <person name="Nakagawa S."/>
            <person name="Yoshida T."/>
            <person name="Sawayama S."/>
        </authorList>
    </citation>
    <scope>NUCLEOTIDE SEQUENCE [LARGE SCALE GENOMIC DNA]</scope>
    <source>
        <strain evidence="1 2">NIES-144</strain>
    </source>
</reference>
<accession>A0A6A0AN01</accession>
<evidence type="ECO:0000313" key="2">
    <source>
        <dbReference type="Proteomes" id="UP000485058"/>
    </source>
</evidence>
<organism evidence="1 2">
    <name type="scientific">Haematococcus lacustris</name>
    <name type="common">Green alga</name>
    <name type="synonym">Haematococcus pluvialis</name>
    <dbReference type="NCBI Taxonomy" id="44745"/>
    <lineage>
        <taxon>Eukaryota</taxon>
        <taxon>Viridiplantae</taxon>
        <taxon>Chlorophyta</taxon>
        <taxon>core chlorophytes</taxon>
        <taxon>Chlorophyceae</taxon>
        <taxon>CS clade</taxon>
        <taxon>Chlamydomonadales</taxon>
        <taxon>Haematococcaceae</taxon>
        <taxon>Haematococcus</taxon>
    </lineage>
</organism>
<gene>
    <name evidence="1" type="ORF">HaLaN_32482</name>
</gene>
<dbReference type="Proteomes" id="UP000485058">
    <property type="component" value="Unassembled WGS sequence"/>
</dbReference>
<feature type="non-terminal residue" evidence="1">
    <location>
        <position position="1"/>
    </location>
</feature>